<proteinExistence type="predicted"/>
<sequence length="293" mass="34045">MRKGFLFVVLILLGTMVFPETYYVIGNTVFRGSLLDSSNQYEVTVVSPENDLTGFSDKRIIVIDDNVKELLNQYYLVNGNDMAKQAVKKGDITVNGNIVPESANMNLKTIYHEFKFFMPKDYSLWKIGGRREDENKNELSSLNNTVWYRIHKNGFSENNLYKDFELPYCEDTHVEFYAEIAGLVTKGKNLDQKAYSVAGIIFAFLDENKNTLDKIAFVWSSSDYPFKEYLWINPMPLKNSTDFRVKFNVNDLAYKKQIKYLRVIFWTFGSSHSKTLNADLWIRNIRLVVAKEK</sequence>
<name>H2J5W4_MARPK</name>
<dbReference type="HOGENOM" id="CLU_949306_0_0_0"/>
<dbReference type="AlphaFoldDB" id="H2J5W4"/>
<gene>
    <name evidence="1" type="ordered locus">Marpi_1802</name>
</gene>
<dbReference type="KEGG" id="mpz:Marpi_1802"/>
<protein>
    <submittedName>
        <fullName evidence="1">Uncharacterized protein</fullName>
    </submittedName>
</protein>
<dbReference type="STRING" id="443254.Marpi_1802"/>
<evidence type="ECO:0000313" key="1">
    <source>
        <dbReference type="EMBL" id="AEX86183.1"/>
    </source>
</evidence>
<reference evidence="2" key="2">
    <citation type="submission" date="2012-01" db="EMBL/GenBank/DDBJ databases">
        <title>Complete sequence of chromosome of Marinitoga piezophila KA3.</title>
        <authorList>
            <person name="Lucas S."/>
            <person name="Han J."/>
            <person name="Lapidus A."/>
            <person name="Cheng J.-F."/>
            <person name="Goodwin L."/>
            <person name="Pitluck S."/>
            <person name="Peters L."/>
            <person name="Mikhailova N."/>
            <person name="Teshima H."/>
            <person name="Detter J.C."/>
            <person name="Han C."/>
            <person name="Tapia R."/>
            <person name="Land M."/>
            <person name="Hauser L."/>
            <person name="Kyrpides N."/>
            <person name="Ivanova N."/>
            <person name="Pagani I."/>
            <person name="Jebbar M."/>
            <person name="Vannier P."/>
            <person name="Oger P."/>
            <person name="Cario A."/>
            <person name="Bartlett D."/>
            <person name="Noll K.M."/>
            <person name="Woyke T."/>
        </authorList>
    </citation>
    <scope>NUCLEOTIDE SEQUENCE [LARGE SCALE GENOMIC DNA]</scope>
    <source>
        <strain evidence="2">DSM 14283 / JCM 11233 / KA3</strain>
    </source>
</reference>
<keyword evidence="2" id="KW-1185">Reference proteome</keyword>
<dbReference type="EMBL" id="CP003257">
    <property type="protein sequence ID" value="AEX86183.1"/>
    <property type="molecule type" value="Genomic_DNA"/>
</dbReference>
<dbReference type="Proteomes" id="UP000007161">
    <property type="component" value="Chromosome"/>
</dbReference>
<dbReference type="OrthoDB" id="49414at2"/>
<organism evidence="1 2">
    <name type="scientific">Marinitoga piezophila (strain DSM 14283 / JCM 11233 / KA3)</name>
    <dbReference type="NCBI Taxonomy" id="443254"/>
    <lineage>
        <taxon>Bacteria</taxon>
        <taxon>Thermotogati</taxon>
        <taxon>Thermotogota</taxon>
        <taxon>Thermotogae</taxon>
        <taxon>Petrotogales</taxon>
        <taxon>Petrotogaceae</taxon>
        <taxon>Marinitoga</taxon>
    </lineage>
</organism>
<dbReference type="RefSeq" id="WP_014297254.1">
    <property type="nucleotide sequence ID" value="NC_016751.1"/>
</dbReference>
<evidence type="ECO:0000313" key="2">
    <source>
        <dbReference type="Proteomes" id="UP000007161"/>
    </source>
</evidence>
<accession>H2J5W4</accession>
<reference evidence="1 2" key="1">
    <citation type="journal article" date="2012" name="J. Bacteriol.">
        <title>Complete Genome Sequence of the Thermophilic, Piezophilic, Heterotrophic Bacterium Marinitoga piezophila KA3.</title>
        <authorList>
            <person name="Lucas S."/>
            <person name="Han J."/>
            <person name="Lapidus A."/>
            <person name="Cheng J.F."/>
            <person name="Goodwin L.A."/>
            <person name="Pitluck S."/>
            <person name="Peters L."/>
            <person name="Mikhailova N."/>
            <person name="Teshima H."/>
            <person name="Detter J.C."/>
            <person name="Han C."/>
            <person name="Tapia R."/>
            <person name="Land M."/>
            <person name="Hauser L."/>
            <person name="Kyrpides N.C."/>
            <person name="Ivanova N."/>
            <person name="Pagani I."/>
            <person name="Vannier P."/>
            <person name="Oger P."/>
            <person name="Bartlett D.H."/>
            <person name="Noll K.M."/>
            <person name="Woyke T."/>
            <person name="Jebbar M."/>
        </authorList>
    </citation>
    <scope>NUCLEOTIDE SEQUENCE [LARGE SCALE GENOMIC DNA]</scope>
    <source>
        <strain evidence="2">DSM 14283 / JCM 11233 / KA3</strain>
    </source>
</reference>